<evidence type="ECO:0000313" key="5">
    <source>
        <dbReference type="Proteomes" id="UP000326453"/>
    </source>
</evidence>
<feature type="domain" description="Ig-like SoxY" evidence="1">
    <location>
        <begin position="41"/>
        <end position="151"/>
    </location>
</feature>
<dbReference type="EMBL" id="RBLI01000004">
    <property type="protein sequence ID" value="RKS42586.1"/>
    <property type="molecule type" value="Genomic_DNA"/>
</dbReference>
<keyword evidence="4" id="KW-1185">Reference proteome</keyword>
<dbReference type="InterPro" id="IPR014756">
    <property type="entry name" value="Ig_E-set"/>
</dbReference>
<evidence type="ECO:0000259" key="1">
    <source>
        <dbReference type="Pfam" id="PF13501"/>
    </source>
</evidence>
<dbReference type="Proteomes" id="UP000326453">
    <property type="component" value="Plasmid pPAN1"/>
</dbReference>
<name>A0AAE6NTH0_PARPN</name>
<gene>
    <name evidence="3" type="ORF">BDE18_4289</name>
    <name evidence="2" type="ORF">ESD82_07850</name>
</gene>
<accession>A0AAE6NTH0</accession>
<reference evidence="3 4" key="1">
    <citation type="submission" date="2018-10" db="EMBL/GenBank/DDBJ databases">
        <title>Genomic Encyclopedia of Archaeal and Bacterial Type Strains, Phase II (KMG-II): from individual species to whole genera.</title>
        <authorList>
            <person name="Goeker M."/>
        </authorList>
    </citation>
    <scope>NUCLEOTIDE SEQUENCE [LARGE SCALE GENOMIC DNA]</scope>
    <source>
        <strain evidence="4">ATCC 35512 / DSM 2944 / CIP 106514 / LMD 82.5 / NBRC 102493 / NCCB 82005 / GB17</strain>
        <strain evidence="3">DSM 2944</strain>
    </source>
</reference>
<dbReference type="GeneID" id="51370475"/>
<sequence>MALLTDRLPGAASPPLLTGRTGPAAVGGDAFDSGMWPSHRQEFLGDPAAWRNDPAVAVLAPRAAEDSRHVPFLIDATAVAQPIRRIVVTIDYSPFPKAIVFRPGRALPLLGFGVKYEVGGALRASAETGAETGAGEWLVGAAYVSALGGGCSAPAAAHHRPDWQQGFGELRARLWAETGRLRLRLRHPQDTGLADGIPAHHLTELALLDAAGAEIAALELHEPLEENPALTFLLPLDLARGPVAIRARDNLGYAFAGRVEDAP</sequence>
<dbReference type="Gene3D" id="2.60.40.10">
    <property type="entry name" value="Immunoglobulins"/>
    <property type="match status" value="1"/>
</dbReference>
<dbReference type="SUPFAM" id="SSF81296">
    <property type="entry name" value="E set domains"/>
    <property type="match status" value="1"/>
</dbReference>
<dbReference type="InterPro" id="IPR030831">
    <property type="entry name" value="Fuse-rel_SoxYZ"/>
</dbReference>
<dbReference type="KEGG" id="ppan:ESD82_07850"/>
<keyword evidence="2" id="KW-0614">Plasmid</keyword>
<dbReference type="InterPro" id="IPR032711">
    <property type="entry name" value="SoxY"/>
</dbReference>
<dbReference type="InterPro" id="IPR038162">
    <property type="entry name" value="SoxY_sf"/>
</dbReference>
<geneLocation type="plasmid" evidence="5">
    <name>ppan1</name>
</geneLocation>
<evidence type="ECO:0000313" key="2">
    <source>
        <dbReference type="EMBL" id="QFG36141.1"/>
    </source>
</evidence>
<evidence type="ECO:0000313" key="3">
    <source>
        <dbReference type="EMBL" id="RKS42586.1"/>
    </source>
</evidence>
<protein>
    <submittedName>
        <fullName evidence="2">Quinoprotein dehydrogenase-associated SoxYZ-like carrier</fullName>
    </submittedName>
    <submittedName>
        <fullName evidence="3">Sulfur-oxidizing protein SoxY</fullName>
    </submittedName>
</protein>
<dbReference type="Proteomes" id="UP000273626">
    <property type="component" value="Unassembled WGS sequence"/>
</dbReference>
<dbReference type="InterPro" id="IPR013783">
    <property type="entry name" value="Ig-like_fold"/>
</dbReference>
<dbReference type="NCBIfam" id="TIGR04557">
    <property type="entry name" value="fuse_rel_SoxYZ"/>
    <property type="match status" value="1"/>
</dbReference>
<dbReference type="EMBL" id="CP044424">
    <property type="protein sequence ID" value="QFG36141.1"/>
    <property type="molecule type" value="Genomic_DNA"/>
</dbReference>
<dbReference type="Pfam" id="PF13501">
    <property type="entry name" value="SoxY"/>
    <property type="match status" value="1"/>
</dbReference>
<reference evidence="2 5" key="2">
    <citation type="submission" date="2019-01" db="EMBL/GenBank/DDBJ databases">
        <title>Complete Genome Sequence and Annotation of the Paracoccus pantotrophus type strain DSM 2944.</title>
        <authorList>
            <person name="Bockwoldt J.A."/>
            <person name="Zimmermann M."/>
            <person name="Tiso T."/>
            <person name="Blank L.M."/>
        </authorList>
    </citation>
    <scope>NUCLEOTIDE SEQUENCE [LARGE SCALE GENOMIC DNA]</scope>
    <source>
        <strain evidence="2 5">DSM 2944</strain>
        <plasmid evidence="2">pPAN1</plasmid>
        <plasmid evidence="5">ppan1</plasmid>
    </source>
</reference>
<dbReference type="AlphaFoldDB" id="A0AAE6NTH0"/>
<proteinExistence type="predicted"/>
<evidence type="ECO:0000313" key="4">
    <source>
        <dbReference type="Proteomes" id="UP000273626"/>
    </source>
</evidence>
<geneLocation type="plasmid" evidence="2">
    <name>pPAN1</name>
</geneLocation>
<organism evidence="2 5">
    <name type="scientific">Paracoccus pantotrophus</name>
    <name type="common">Thiosphaera pantotropha</name>
    <dbReference type="NCBI Taxonomy" id="82367"/>
    <lineage>
        <taxon>Bacteria</taxon>
        <taxon>Pseudomonadati</taxon>
        <taxon>Pseudomonadota</taxon>
        <taxon>Alphaproteobacteria</taxon>
        <taxon>Rhodobacterales</taxon>
        <taxon>Paracoccaceae</taxon>
        <taxon>Paracoccus</taxon>
    </lineage>
</organism>
<dbReference type="RefSeq" id="WP_036714371.1">
    <property type="nucleotide sequence ID" value="NZ_CP044424.1"/>
</dbReference>
<dbReference type="Gene3D" id="2.60.40.2470">
    <property type="entry name" value="SoxY domain"/>
    <property type="match status" value="1"/>
</dbReference>